<protein>
    <submittedName>
        <fullName evidence="2">Uncharacterized protein</fullName>
    </submittedName>
</protein>
<gene>
    <name evidence="2" type="ORF">HS088_TW12G00846</name>
</gene>
<evidence type="ECO:0000313" key="3">
    <source>
        <dbReference type="Proteomes" id="UP000593562"/>
    </source>
</evidence>
<evidence type="ECO:0000256" key="1">
    <source>
        <dbReference type="SAM" id="MobiDB-lite"/>
    </source>
</evidence>
<feature type="region of interest" description="Disordered" evidence="1">
    <location>
        <begin position="1"/>
        <end position="26"/>
    </location>
</feature>
<reference evidence="2 3" key="1">
    <citation type="journal article" date="2020" name="Nat. Commun.">
        <title>Genome of Tripterygium wilfordii and identification of cytochrome P450 involved in triptolide biosynthesis.</title>
        <authorList>
            <person name="Tu L."/>
            <person name="Su P."/>
            <person name="Zhang Z."/>
            <person name="Gao L."/>
            <person name="Wang J."/>
            <person name="Hu T."/>
            <person name="Zhou J."/>
            <person name="Zhang Y."/>
            <person name="Zhao Y."/>
            <person name="Liu Y."/>
            <person name="Song Y."/>
            <person name="Tong Y."/>
            <person name="Lu Y."/>
            <person name="Yang J."/>
            <person name="Xu C."/>
            <person name="Jia M."/>
            <person name="Peters R.J."/>
            <person name="Huang L."/>
            <person name="Gao W."/>
        </authorList>
    </citation>
    <scope>NUCLEOTIDE SEQUENCE [LARGE SCALE GENOMIC DNA]</scope>
    <source>
        <strain evidence="3">cv. XIE 37</strain>
        <tissue evidence="2">Leaf</tissue>
    </source>
</reference>
<dbReference type="AlphaFoldDB" id="A0A7J7CZW9"/>
<dbReference type="EMBL" id="JAAARO010000012">
    <property type="protein sequence ID" value="KAF5739637.1"/>
    <property type="molecule type" value="Genomic_DNA"/>
</dbReference>
<proteinExistence type="predicted"/>
<dbReference type="InParanoid" id="A0A7J7CZW9"/>
<comment type="caution">
    <text evidence="2">The sequence shown here is derived from an EMBL/GenBank/DDBJ whole genome shotgun (WGS) entry which is preliminary data.</text>
</comment>
<organism evidence="2 3">
    <name type="scientific">Tripterygium wilfordii</name>
    <name type="common">Thunder God vine</name>
    <dbReference type="NCBI Taxonomy" id="458696"/>
    <lineage>
        <taxon>Eukaryota</taxon>
        <taxon>Viridiplantae</taxon>
        <taxon>Streptophyta</taxon>
        <taxon>Embryophyta</taxon>
        <taxon>Tracheophyta</taxon>
        <taxon>Spermatophyta</taxon>
        <taxon>Magnoliopsida</taxon>
        <taxon>eudicotyledons</taxon>
        <taxon>Gunneridae</taxon>
        <taxon>Pentapetalae</taxon>
        <taxon>rosids</taxon>
        <taxon>fabids</taxon>
        <taxon>Celastrales</taxon>
        <taxon>Celastraceae</taxon>
        <taxon>Tripterygium</taxon>
    </lineage>
</organism>
<sequence length="130" mass="15089">MNKINNVKRIVGQRNRPNSGVDHTRDRRGCFGEHKEETLLFIGGEKQRGDENGVYTRHDFKSSTFDEFHNATYQKQGGAKDANWRGVLYFEGSEVASYWFQKLDLVQVELLGDPSRIFQMSSERVQRCLE</sequence>
<dbReference type="Proteomes" id="UP000593562">
    <property type="component" value="Unassembled WGS sequence"/>
</dbReference>
<evidence type="ECO:0000313" key="2">
    <source>
        <dbReference type="EMBL" id="KAF5739637.1"/>
    </source>
</evidence>
<name>A0A7J7CZW9_TRIWF</name>
<accession>A0A7J7CZW9</accession>
<keyword evidence="3" id="KW-1185">Reference proteome</keyword>